<keyword evidence="2" id="KW-0802">TPR repeat</keyword>
<feature type="signal peptide" evidence="1">
    <location>
        <begin position="1"/>
        <end position="23"/>
    </location>
</feature>
<evidence type="ECO:0000259" key="4">
    <source>
        <dbReference type="Pfam" id="PF16331"/>
    </source>
</evidence>
<feature type="coiled-coil region" evidence="1">
    <location>
        <begin position="54"/>
        <end position="81"/>
    </location>
</feature>
<dbReference type="NCBIfam" id="TIGR02795">
    <property type="entry name" value="tol_pal_ybgF"/>
    <property type="match status" value="1"/>
</dbReference>
<evidence type="ECO:0000256" key="1">
    <source>
        <dbReference type="HAMAP-Rule" id="MF_02066"/>
    </source>
</evidence>
<dbReference type="InterPro" id="IPR032519">
    <property type="entry name" value="YbgF_tri"/>
</dbReference>
<dbReference type="Pfam" id="PF16331">
    <property type="entry name" value="TolA_bind_tri"/>
    <property type="match status" value="1"/>
</dbReference>
<dbReference type="SUPFAM" id="SSF48452">
    <property type="entry name" value="TPR-like"/>
    <property type="match status" value="1"/>
</dbReference>
<dbReference type="EMBL" id="JAYDCJ010000003">
    <property type="protein sequence ID" value="MEA1081794.1"/>
    <property type="molecule type" value="Genomic_DNA"/>
</dbReference>
<feature type="domain" description="YbgF trimerisation" evidence="4">
    <location>
        <begin position="42"/>
        <end position="100"/>
    </location>
</feature>
<feature type="compositionally biased region" description="Low complexity" evidence="3">
    <location>
        <begin position="107"/>
        <end position="122"/>
    </location>
</feature>
<keyword evidence="1" id="KW-0131">Cell cycle</keyword>
<evidence type="ECO:0000256" key="3">
    <source>
        <dbReference type="SAM" id="MobiDB-lite"/>
    </source>
</evidence>
<keyword evidence="6" id="KW-1185">Reference proteome</keyword>
<name>A0ABU5P179_9GAMM</name>
<comment type="function">
    <text evidence="1">Mediates coordination of peptidoglycan synthesis and outer membrane constriction during cell division.</text>
</comment>
<gene>
    <name evidence="5" type="primary">ybgF</name>
    <name evidence="1" type="synonym">cpoB</name>
    <name evidence="5" type="ORF">U5822_14040</name>
</gene>
<dbReference type="RefSeq" id="WP_322856236.1">
    <property type="nucleotide sequence ID" value="NZ_JAYDCJ010000003.1"/>
</dbReference>
<dbReference type="PROSITE" id="PS50005">
    <property type="entry name" value="TPR"/>
    <property type="match status" value="1"/>
</dbReference>
<comment type="caution">
    <text evidence="5">The sequence shown here is derived from an EMBL/GenBank/DDBJ whole genome shotgun (WGS) entry which is preliminary data.</text>
</comment>
<evidence type="ECO:0000313" key="5">
    <source>
        <dbReference type="EMBL" id="MEA1081794.1"/>
    </source>
</evidence>
<proteinExistence type="inferred from homology"/>
<comment type="similarity">
    <text evidence="1">Belongs to the CpoB family.</text>
</comment>
<dbReference type="Gene3D" id="1.20.5.110">
    <property type="match status" value="1"/>
</dbReference>
<dbReference type="InterPro" id="IPR014162">
    <property type="entry name" value="CpoB_C"/>
</dbReference>
<keyword evidence="1" id="KW-0175">Coiled coil</keyword>
<dbReference type="Pfam" id="PF13174">
    <property type="entry name" value="TPR_6"/>
    <property type="match status" value="2"/>
</dbReference>
<organism evidence="5 6">
    <name type="scientific">Marinobacter qingdaonensis</name>
    <dbReference type="NCBI Taxonomy" id="3108486"/>
    <lineage>
        <taxon>Bacteria</taxon>
        <taxon>Pseudomonadati</taxon>
        <taxon>Pseudomonadota</taxon>
        <taxon>Gammaproteobacteria</taxon>
        <taxon>Pseudomonadales</taxon>
        <taxon>Marinobacteraceae</taxon>
        <taxon>Marinobacter</taxon>
    </lineage>
</organism>
<feature type="region of interest" description="Disordered" evidence="3">
    <location>
        <begin position="104"/>
        <end position="133"/>
    </location>
</feature>
<keyword evidence="1" id="KW-0132">Cell division</keyword>
<sequence length="258" mass="28806" precursor="true">MRTRLMATVAVSLVLGHAGAALAQSSTPAFQNSSSEAQRRASSNQATAELFYMIQQLQGEVRRLQGEVEEQRHQIDRLKEQGRDRYIDLDQRILELSEKVSAQPEPAAAASGAGAASSGSAGTPTREYRQPKAEERKAYQAIQDLIRNQKQYDEAISRLYDFIDTYPEGDLTVNAYYWLGEVYLVKPQLEQAKQAFTIVATRYPDHRKAPDAVYKLGVTLDRMGDKQEARRRMETVVKDYPNSSAAELAKKFLAGGNS</sequence>
<dbReference type="Gene3D" id="1.25.40.10">
    <property type="entry name" value="Tetratricopeptide repeat domain"/>
    <property type="match status" value="1"/>
</dbReference>
<feature type="repeat" description="TPR" evidence="2">
    <location>
        <begin position="173"/>
        <end position="206"/>
    </location>
</feature>
<dbReference type="HAMAP" id="MF_02066">
    <property type="entry name" value="CpoB"/>
    <property type="match status" value="1"/>
</dbReference>
<accession>A0ABU5P179</accession>
<evidence type="ECO:0000256" key="2">
    <source>
        <dbReference type="PROSITE-ProRule" id="PRU00339"/>
    </source>
</evidence>
<evidence type="ECO:0000313" key="6">
    <source>
        <dbReference type="Proteomes" id="UP001305746"/>
    </source>
</evidence>
<feature type="chain" id="PRO_5044899873" description="Cell division coordinator CpoB" evidence="1">
    <location>
        <begin position="24"/>
        <end position="258"/>
    </location>
</feature>
<protein>
    <recommendedName>
        <fullName evidence="1">Cell division coordinator CpoB</fullName>
    </recommendedName>
</protein>
<keyword evidence="1" id="KW-0732">Signal</keyword>
<reference evidence="5 6" key="1">
    <citation type="submission" date="2023-12" db="EMBL/GenBank/DDBJ databases">
        <title>Marinobacter qingdaonensis sp. nov., isolated from the intertidal sediment of Qingdao, PR China.</title>
        <authorList>
            <person name="Li Y."/>
        </authorList>
    </citation>
    <scope>NUCLEOTIDE SEQUENCE [LARGE SCALE GENOMIC DNA]</scope>
    <source>
        <strain evidence="5 6">ASW11-75</strain>
    </source>
</reference>
<dbReference type="InterPro" id="IPR019734">
    <property type="entry name" value="TPR_rpt"/>
</dbReference>
<dbReference type="InterPro" id="IPR034706">
    <property type="entry name" value="CpoB"/>
</dbReference>
<comment type="subcellular location">
    <subcellularLocation>
        <location evidence="1">Periplasm</location>
    </subcellularLocation>
</comment>
<keyword evidence="1" id="KW-0574">Periplasm</keyword>
<dbReference type="Proteomes" id="UP001305746">
    <property type="component" value="Unassembled WGS sequence"/>
</dbReference>
<dbReference type="InterPro" id="IPR011990">
    <property type="entry name" value="TPR-like_helical_dom_sf"/>
</dbReference>